<evidence type="ECO:0000313" key="1">
    <source>
        <dbReference type="EnsemblProtists" id="HpaP813652"/>
    </source>
</evidence>
<evidence type="ECO:0000313" key="2">
    <source>
        <dbReference type="Proteomes" id="UP000011713"/>
    </source>
</evidence>
<reference evidence="2" key="1">
    <citation type="journal article" date="2010" name="Science">
        <title>Signatures of adaptation to obligate biotrophy in the Hyaloperonospora arabidopsidis genome.</title>
        <authorList>
            <person name="Baxter L."/>
            <person name="Tripathy S."/>
            <person name="Ishaque N."/>
            <person name="Boot N."/>
            <person name="Cabral A."/>
            <person name="Kemen E."/>
            <person name="Thines M."/>
            <person name="Ah-Fong A."/>
            <person name="Anderson R."/>
            <person name="Badejoko W."/>
            <person name="Bittner-Eddy P."/>
            <person name="Boore J.L."/>
            <person name="Chibucos M.C."/>
            <person name="Coates M."/>
            <person name="Dehal P."/>
            <person name="Delehaunty K."/>
            <person name="Dong S."/>
            <person name="Downton P."/>
            <person name="Dumas B."/>
            <person name="Fabro G."/>
            <person name="Fronick C."/>
            <person name="Fuerstenberg S.I."/>
            <person name="Fulton L."/>
            <person name="Gaulin E."/>
            <person name="Govers F."/>
            <person name="Hughes L."/>
            <person name="Humphray S."/>
            <person name="Jiang R.H."/>
            <person name="Judelson H."/>
            <person name="Kamoun S."/>
            <person name="Kyung K."/>
            <person name="Meijer H."/>
            <person name="Minx P."/>
            <person name="Morris P."/>
            <person name="Nelson J."/>
            <person name="Phuntumart V."/>
            <person name="Qutob D."/>
            <person name="Rehmany A."/>
            <person name="Rougon-Cardoso A."/>
            <person name="Ryden P."/>
            <person name="Torto-Alalibo T."/>
            <person name="Studholme D."/>
            <person name="Wang Y."/>
            <person name="Win J."/>
            <person name="Wood J."/>
            <person name="Clifton S.W."/>
            <person name="Rogers J."/>
            <person name="Van den Ackerveken G."/>
            <person name="Jones J.D."/>
            <person name="McDowell J.M."/>
            <person name="Beynon J."/>
            <person name="Tyler B.M."/>
        </authorList>
    </citation>
    <scope>NUCLEOTIDE SEQUENCE [LARGE SCALE GENOMIC DNA]</scope>
    <source>
        <strain evidence="2">Emoy2</strain>
    </source>
</reference>
<dbReference type="EnsemblProtists" id="HpaT813652">
    <property type="protein sequence ID" value="HpaP813652"/>
    <property type="gene ID" value="HpaG813652"/>
</dbReference>
<accession>M4C3I4</accession>
<dbReference type="VEuPathDB" id="FungiDB:HpaG813652"/>
<dbReference type="InParanoid" id="M4C3I4"/>
<keyword evidence="2" id="KW-1185">Reference proteome</keyword>
<protein>
    <submittedName>
        <fullName evidence="1">Uncharacterized protein</fullName>
    </submittedName>
</protein>
<dbReference type="EMBL" id="JH598165">
    <property type="status" value="NOT_ANNOTATED_CDS"/>
    <property type="molecule type" value="Genomic_DNA"/>
</dbReference>
<sequence>MRMLKGAIDRVPSHLKDHRDFALTVQLHGGTGLAVDCKAAFGVEQSRQSTSGFAVFQNGNIVNWK</sequence>
<reference evidence="1" key="2">
    <citation type="submission" date="2015-06" db="UniProtKB">
        <authorList>
            <consortium name="EnsemblProtists"/>
        </authorList>
    </citation>
    <scope>IDENTIFICATION</scope>
    <source>
        <strain evidence="1">Emoy2</strain>
    </source>
</reference>
<name>M4C3I4_HYAAE</name>
<organism evidence="1 2">
    <name type="scientific">Hyaloperonospora arabidopsidis (strain Emoy2)</name>
    <name type="common">Downy mildew agent</name>
    <name type="synonym">Peronospora arabidopsidis</name>
    <dbReference type="NCBI Taxonomy" id="559515"/>
    <lineage>
        <taxon>Eukaryota</taxon>
        <taxon>Sar</taxon>
        <taxon>Stramenopiles</taxon>
        <taxon>Oomycota</taxon>
        <taxon>Peronosporomycetes</taxon>
        <taxon>Peronosporales</taxon>
        <taxon>Peronosporaceae</taxon>
        <taxon>Hyaloperonospora</taxon>
    </lineage>
</organism>
<dbReference type="HOGENOM" id="CLU_2854434_0_0_1"/>
<dbReference type="Proteomes" id="UP000011713">
    <property type="component" value="Unassembled WGS sequence"/>
</dbReference>
<dbReference type="AlphaFoldDB" id="M4C3I4"/>
<proteinExistence type="predicted"/>